<dbReference type="SUPFAM" id="SSF52091">
    <property type="entry name" value="SpoIIaa-like"/>
    <property type="match status" value="1"/>
</dbReference>
<dbReference type="GO" id="GO:0043856">
    <property type="term" value="F:anti-sigma factor antagonist activity"/>
    <property type="evidence" value="ECO:0007669"/>
    <property type="project" value="TreeGrafter"/>
</dbReference>
<keyword evidence="3" id="KW-1185">Reference proteome</keyword>
<gene>
    <name evidence="2" type="ORF">KDW03_00330</name>
</gene>
<reference evidence="2" key="1">
    <citation type="submission" date="2021-04" db="EMBL/GenBank/DDBJ databases">
        <authorList>
            <person name="Postec A."/>
        </authorList>
    </citation>
    <scope>NUCLEOTIDE SEQUENCE</scope>
    <source>
        <strain evidence="2">F1F22</strain>
    </source>
</reference>
<dbReference type="Pfam" id="PF01740">
    <property type="entry name" value="STAS"/>
    <property type="match status" value="1"/>
</dbReference>
<dbReference type="KEGG" id="taqu:KDW03_00330"/>
<evidence type="ECO:0000259" key="1">
    <source>
        <dbReference type="PROSITE" id="PS50801"/>
    </source>
</evidence>
<dbReference type="AlphaFoldDB" id="A0AAX3BDF5"/>
<name>A0AAX3BDF5_9SPIR</name>
<dbReference type="EMBL" id="CP073355">
    <property type="protein sequence ID" value="URA10287.1"/>
    <property type="molecule type" value="Genomic_DNA"/>
</dbReference>
<protein>
    <submittedName>
        <fullName evidence="2">STAS domain-containing protein</fullName>
    </submittedName>
</protein>
<dbReference type="Gene3D" id="3.30.750.24">
    <property type="entry name" value="STAS domain"/>
    <property type="match status" value="1"/>
</dbReference>
<dbReference type="InterPro" id="IPR036513">
    <property type="entry name" value="STAS_dom_sf"/>
</dbReference>
<organism evidence="2 3">
    <name type="scientific">Thermospira aquatica</name>
    <dbReference type="NCBI Taxonomy" id="2828656"/>
    <lineage>
        <taxon>Bacteria</taxon>
        <taxon>Pseudomonadati</taxon>
        <taxon>Spirochaetota</taxon>
        <taxon>Spirochaetia</taxon>
        <taxon>Brevinematales</taxon>
        <taxon>Thermospiraceae</taxon>
        <taxon>Thermospira</taxon>
    </lineage>
</organism>
<dbReference type="PANTHER" id="PTHR33495">
    <property type="entry name" value="ANTI-SIGMA FACTOR ANTAGONIST TM_1081-RELATED-RELATED"/>
    <property type="match status" value="1"/>
</dbReference>
<reference evidence="2" key="2">
    <citation type="submission" date="2022-06" db="EMBL/GenBank/DDBJ databases">
        <title>Thermospira aquatica gen. nov., sp. nov.</title>
        <authorList>
            <person name="Ben Ali Gam Z."/>
            <person name="Labat M."/>
        </authorList>
    </citation>
    <scope>NUCLEOTIDE SEQUENCE</scope>
    <source>
        <strain evidence="2">F1F22</strain>
    </source>
</reference>
<dbReference type="Proteomes" id="UP001056539">
    <property type="component" value="Chromosome"/>
</dbReference>
<dbReference type="CDD" id="cd07043">
    <property type="entry name" value="STAS_anti-anti-sigma_factors"/>
    <property type="match status" value="1"/>
</dbReference>
<dbReference type="RefSeq" id="WP_271435419.1">
    <property type="nucleotide sequence ID" value="NZ_CP073355.1"/>
</dbReference>
<proteinExistence type="predicted"/>
<sequence length="108" mass="12401">MKYELSDYNGKTLLKIKENLVTDPDAREFKEVLTNLIDSGKKEIIIDFTDMVFIGSSGIGKLLLAYKRLDDMGGKLYVTGLNKDIRDLFVTFRLNEFFQIVDDLSQIK</sequence>
<evidence type="ECO:0000313" key="2">
    <source>
        <dbReference type="EMBL" id="URA10287.1"/>
    </source>
</evidence>
<dbReference type="PROSITE" id="PS50801">
    <property type="entry name" value="STAS"/>
    <property type="match status" value="1"/>
</dbReference>
<accession>A0AAX3BDF5</accession>
<dbReference type="InterPro" id="IPR002645">
    <property type="entry name" value="STAS_dom"/>
</dbReference>
<feature type="domain" description="STAS" evidence="1">
    <location>
        <begin position="25"/>
        <end position="108"/>
    </location>
</feature>
<evidence type="ECO:0000313" key="3">
    <source>
        <dbReference type="Proteomes" id="UP001056539"/>
    </source>
</evidence>